<evidence type="ECO:0000256" key="4">
    <source>
        <dbReference type="ARBA" id="ARBA00023004"/>
    </source>
</evidence>
<dbReference type="SUPFAM" id="SSF47741">
    <property type="entry name" value="CO dehydrogenase ISP C-domain like"/>
    <property type="match status" value="1"/>
</dbReference>
<evidence type="ECO:0000256" key="2">
    <source>
        <dbReference type="ARBA" id="ARBA00022723"/>
    </source>
</evidence>
<dbReference type="Gene3D" id="3.10.20.30">
    <property type="match status" value="1"/>
</dbReference>
<feature type="domain" description="2Fe-2S ferredoxin-type" evidence="6">
    <location>
        <begin position="18"/>
        <end position="90"/>
    </location>
</feature>
<sequence>MQQEQKKFMVLTVNGKAHKLYVGSGPDEVSPSETLVQTLHDKLDLIGTKVCCDKGACGACTVLVDGIPTASCSTLTVECEEKEILTIEGLEDPATGELDPLQQAFLDGTAYQCGFCTPGVILTCKALLDRNPKPTEEEMKEALSGNYCRCGSHHQVIETLLRFTGQEV</sequence>
<evidence type="ECO:0000259" key="6">
    <source>
        <dbReference type="PROSITE" id="PS51085"/>
    </source>
</evidence>
<gene>
    <name evidence="7" type="ORF">EBB54_05645</name>
</gene>
<accession>A0A3R8JLJ0</accession>
<dbReference type="Gene3D" id="1.10.150.120">
    <property type="entry name" value="[2Fe-2S]-binding domain"/>
    <property type="match status" value="1"/>
</dbReference>
<dbReference type="GO" id="GO:0016491">
    <property type="term" value="F:oxidoreductase activity"/>
    <property type="evidence" value="ECO:0007669"/>
    <property type="project" value="UniProtKB-KW"/>
</dbReference>
<dbReference type="PROSITE" id="PS00197">
    <property type="entry name" value="2FE2S_FER_1"/>
    <property type="match status" value="1"/>
</dbReference>
<dbReference type="InterPro" id="IPR006058">
    <property type="entry name" value="2Fe2S_fd_BS"/>
</dbReference>
<evidence type="ECO:0000256" key="5">
    <source>
        <dbReference type="ARBA" id="ARBA00023014"/>
    </source>
</evidence>
<dbReference type="PANTHER" id="PTHR44379:SF8">
    <property type="entry name" value="XANTHINE DEHYDROGENASE IRON-SULFUR-BINDING SUBUNIT XDHC-RELATED"/>
    <property type="match status" value="1"/>
</dbReference>
<dbReference type="InterPro" id="IPR051452">
    <property type="entry name" value="Diverse_Oxidoreductases"/>
</dbReference>
<dbReference type="RefSeq" id="WP_125126687.1">
    <property type="nucleotide sequence ID" value="NZ_RHJS01000002.1"/>
</dbReference>
<dbReference type="InterPro" id="IPR001041">
    <property type="entry name" value="2Fe-2S_ferredoxin-type"/>
</dbReference>
<evidence type="ECO:0000313" key="8">
    <source>
        <dbReference type="Proteomes" id="UP000274920"/>
    </source>
</evidence>
<reference evidence="7" key="1">
    <citation type="submission" date="2018-10" db="EMBL/GenBank/DDBJ databases">
        <title>Schaedlerella arabinophila gen. nov. sp. nov., isolated from the mouse intestinal tract and comparative analysis with the genome of the closely related altered Schaedler flora strain ASF502.</title>
        <authorList>
            <person name="Miyake S."/>
            <person name="Soh M."/>
            <person name="Seedorf H."/>
        </authorList>
    </citation>
    <scope>NUCLEOTIDE SEQUENCE [LARGE SCALE GENOMIC DNA]</scope>
    <source>
        <strain evidence="7">DSM 106076</strain>
    </source>
</reference>
<evidence type="ECO:0000256" key="1">
    <source>
        <dbReference type="ARBA" id="ARBA00022714"/>
    </source>
</evidence>
<dbReference type="EMBL" id="RHJS01000002">
    <property type="protein sequence ID" value="RRK30917.1"/>
    <property type="molecule type" value="Genomic_DNA"/>
</dbReference>
<dbReference type="Proteomes" id="UP000274920">
    <property type="component" value="Unassembled WGS sequence"/>
</dbReference>
<proteinExistence type="predicted"/>
<dbReference type="InterPro" id="IPR036010">
    <property type="entry name" value="2Fe-2S_ferredoxin-like_sf"/>
</dbReference>
<dbReference type="InterPro" id="IPR002888">
    <property type="entry name" value="2Fe-2S-bd"/>
</dbReference>
<dbReference type="PANTHER" id="PTHR44379">
    <property type="entry name" value="OXIDOREDUCTASE WITH IRON-SULFUR SUBUNIT"/>
    <property type="match status" value="1"/>
</dbReference>
<keyword evidence="2" id="KW-0479">Metal-binding</keyword>
<keyword evidence="3" id="KW-0560">Oxidoreductase</keyword>
<dbReference type="GO" id="GO:0051537">
    <property type="term" value="F:2 iron, 2 sulfur cluster binding"/>
    <property type="evidence" value="ECO:0007669"/>
    <property type="project" value="UniProtKB-KW"/>
</dbReference>
<keyword evidence="4" id="KW-0408">Iron</keyword>
<dbReference type="PROSITE" id="PS51085">
    <property type="entry name" value="2FE2S_FER_2"/>
    <property type="match status" value="1"/>
</dbReference>
<dbReference type="InterPro" id="IPR036884">
    <property type="entry name" value="2Fe-2S-bd_dom_sf"/>
</dbReference>
<organism evidence="7 8">
    <name type="scientific">Schaedlerella arabinosiphila</name>
    <dbReference type="NCBI Taxonomy" id="2044587"/>
    <lineage>
        <taxon>Bacteria</taxon>
        <taxon>Bacillati</taxon>
        <taxon>Bacillota</taxon>
        <taxon>Clostridia</taxon>
        <taxon>Lachnospirales</taxon>
        <taxon>Lachnospiraceae</taxon>
        <taxon>Schaedlerella</taxon>
    </lineage>
</organism>
<evidence type="ECO:0000313" key="7">
    <source>
        <dbReference type="EMBL" id="RRK30917.1"/>
    </source>
</evidence>
<dbReference type="SUPFAM" id="SSF54292">
    <property type="entry name" value="2Fe-2S ferredoxin-like"/>
    <property type="match status" value="1"/>
</dbReference>
<dbReference type="GO" id="GO:0046872">
    <property type="term" value="F:metal ion binding"/>
    <property type="evidence" value="ECO:0007669"/>
    <property type="project" value="UniProtKB-KW"/>
</dbReference>
<comment type="caution">
    <text evidence="7">The sequence shown here is derived from an EMBL/GenBank/DDBJ whole genome shotgun (WGS) entry which is preliminary data.</text>
</comment>
<dbReference type="InterPro" id="IPR012675">
    <property type="entry name" value="Beta-grasp_dom_sf"/>
</dbReference>
<keyword evidence="8" id="KW-1185">Reference proteome</keyword>
<protein>
    <submittedName>
        <fullName evidence="7">(2Fe-2S)-binding protein</fullName>
    </submittedName>
</protein>
<keyword evidence="1" id="KW-0001">2Fe-2S</keyword>
<name>A0A3R8JLJ0_9FIRM</name>
<dbReference type="Pfam" id="PF01799">
    <property type="entry name" value="Fer2_2"/>
    <property type="match status" value="1"/>
</dbReference>
<keyword evidence="5" id="KW-0411">Iron-sulfur</keyword>
<dbReference type="AlphaFoldDB" id="A0A3R8JLJ0"/>
<evidence type="ECO:0000256" key="3">
    <source>
        <dbReference type="ARBA" id="ARBA00023002"/>
    </source>
</evidence>